<organism evidence="1 2">
    <name type="scientific">Solanum tuberosum</name>
    <name type="common">Potato</name>
    <dbReference type="NCBI Taxonomy" id="4113"/>
    <lineage>
        <taxon>Eukaryota</taxon>
        <taxon>Viridiplantae</taxon>
        <taxon>Streptophyta</taxon>
        <taxon>Embryophyta</taxon>
        <taxon>Tracheophyta</taxon>
        <taxon>Spermatophyta</taxon>
        <taxon>Magnoliopsida</taxon>
        <taxon>eudicotyledons</taxon>
        <taxon>Gunneridae</taxon>
        <taxon>Pentapetalae</taxon>
        <taxon>asterids</taxon>
        <taxon>lamiids</taxon>
        <taxon>Solanales</taxon>
        <taxon>Solanaceae</taxon>
        <taxon>Solanoideae</taxon>
        <taxon>Solaneae</taxon>
        <taxon>Solanum</taxon>
    </lineage>
</organism>
<evidence type="ECO:0000313" key="1">
    <source>
        <dbReference type="EMBL" id="KAH0738403.1"/>
    </source>
</evidence>
<keyword evidence="2" id="KW-1185">Reference proteome</keyword>
<protein>
    <submittedName>
        <fullName evidence="1">Uncharacterized protein</fullName>
    </submittedName>
</protein>
<reference evidence="1 2" key="1">
    <citation type="journal article" date="2021" name="bioRxiv">
        <title>Chromosome-scale and haplotype-resolved genome assembly of a tetraploid potato cultivar.</title>
        <authorList>
            <person name="Sun H."/>
            <person name="Jiao W.-B."/>
            <person name="Krause K."/>
            <person name="Campoy J.A."/>
            <person name="Goel M."/>
            <person name="Folz-Donahue K."/>
            <person name="Kukat C."/>
            <person name="Huettel B."/>
            <person name="Schneeberger K."/>
        </authorList>
    </citation>
    <scope>NUCLEOTIDE SEQUENCE [LARGE SCALE GENOMIC DNA]</scope>
    <source>
        <strain evidence="1">SolTubOtavaFocal</strain>
        <tissue evidence="1">Leaves</tissue>
    </source>
</reference>
<proteinExistence type="predicted"/>
<sequence>MLEDIRVKVMESLTIKEVDVRMWKDDGFSIKSELLFLEYLKISKVCKVSGNGDNGYEVTEGADRYIVNLRGKNAHA</sequence>
<gene>
    <name evidence="1" type="ORF">KY290_037108</name>
</gene>
<dbReference type="EMBL" id="JAIVGD010000028">
    <property type="protein sequence ID" value="KAH0738403.1"/>
    <property type="molecule type" value="Genomic_DNA"/>
</dbReference>
<dbReference type="Proteomes" id="UP000826656">
    <property type="component" value="Unassembled WGS sequence"/>
</dbReference>
<accession>A0ABQ7TVA0</accession>
<comment type="caution">
    <text evidence="1">The sequence shown here is derived from an EMBL/GenBank/DDBJ whole genome shotgun (WGS) entry which is preliminary data.</text>
</comment>
<name>A0ABQ7TVA0_SOLTU</name>
<evidence type="ECO:0000313" key="2">
    <source>
        <dbReference type="Proteomes" id="UP000826656"/>
    </source>
</evidence>